<dbReference type="GO" id="GO:0004300">
    <property type="term" value="F:enoyl-CoA hydratase activity"/>
    <property type="evidence" value="ECO:0007669"/>
    <property type="project" value="UniProtKB-EC"/>
</dbReference>
<keyword evidence="9" id="KW-0520">NAD</keyword>
<dbReference type="PANTHER" id="PTHR23309">
    <property type="entry name" value="3-HYDROXYACYL-COA DEHYROGENASE"/>
    <property type="match status" value="1"/>
</dbReference>
<dbReference type="OrthoDB" id="2018133at2759"/>
<comment type="catalytic activity">
    <reaction evidence="2">
        <text>a (3E)-enoyl-CoA = a 4-saturated (2E)-enoyl-CoA</text>
        <dbReference type="Rhea" id="RHEA:45228"/>
        <dbReference type="ChEBI" id="CHEBI:58521"/>
        <dbReference type="ChEBI" id="CHEBI:85097"/>
        <dbReference type="EC" id="5.3.3.8"/>
    </reaction>
</comment>
<evidence type="ECO:0000256" key="13">
    <source>
        <dbReference type="ARBA" id="ARBA00023239"/>
    </source>
</evidence>
<comment type="catalytic activity">
    <reaction evidence="15">
        <text>(3S)-3-hydroxybutanoyl-CoA = (3R)-3-hydroxybutanoyl-CoA</text>
        <dbReference type="Rhea" id="RHEA:21760"/>
        <dbReference type="ChEBI" id="CHEBI:57315"/>
        <dbReference type="ChEBI" id="CHEBI:57316"/>
        <dbReference type="EC" id="5.1.2.3"/>
    </reaction>
</comment>
<evidence type="ECO:0000256" key="6">
    <source>
        <dbReference type="ARBA" id="ARBA00008750"/>
    </source>
</evidence>
<keyword evidence="7" id="KW-0276">Fatty acid metabolism</keyword>
<comment type="subcellular location">
    <subcellularLocation>
        <location evidence="3">Peroxisome</location>
    </subcellularLocation>
</comment>
<protein>
    <submittedName>
        <fullName evidence="21">Uncharacterized protein</fullName>
    </submittedName>
</protein>
<evidence type="ECO:0000256" key="15">
    <source>
        <dbReference type="ARBA" id="ARBA00023701"/>
    </source>
</evidence>
<feature type="domain" description="3-hydroxyacyl-CoA dehydrogenase NAD binding" evidence="20">
    <location>
        <begin position="237"/>
        <end position="391"/>
    </location>
</feature>
<dbReference type="Gene3D" id="3.90.226.10">
    <property type="entry name" value="2-enoyl-CoA Hydratase, Chain A, domain 1"/>
    <property type="match status" value="1"/>
</dbReference>
<dbReference type="EMBL" id="CM003534">
    <property type="protein sequence ID" value="RCV35776.1"/>
    <property type="molecule type" value="Genomic_DNA"/>
</dbReference>
<evidence type="ECO:0000256" key="4">
    <source>
        <dbReference type="ARBA" id="ARBA00005005"/>
    </source>
</evidence>
<dbReference type="STRING" id="4555.A0A368S021"/>
<dbReference type="Gene3D" id="3.40.50.720">
    <property type="entry name" value="NAD(P)-binding Rossmann-like Domain"/>
    <property type="match status" value="1"/>
</dbReference>
<dbReference type="PANTHER" id="PTHR23309:SF9">
    <property type="entry name" value="PEROXISOMAL FATTY ACID BETA-OXIDATION MULTIFUNCTIONAL PROTEIN MFP2"/>
    <property type="match status" value="1"/>
</dbReference>
<reference evidence="21" key="2">
    <citation type="submission" date="2015-07" db="EMBL/GenBank/DDBJ databases">
        <authorList>
            <person name="Noorani M."/>
        </authorList>
    </citation>
    <scope>NUCLEOTIDE SEQUENCE</scope>
    <source>
        <strain evidence="21">Yugu1</strain>
    </source>
</reference>
<comment type="catalytic activity">
    <reaction evidence="16">
        <text>a (3S)-3-hydroxyacyl-CoA = a (2E)-enoyl-CoA + H2O</text>
        <dbReference type="Rhea" id="RHEA:16105"/>
        <dbReference type="ChEBI" id="CHEBI:15377"/>
        <dbReference type="ChEBI" id="CHEBI:57318"/>
        <dbReference type="ChEBI" id="CHEBI:58856"/>
        <dbReference type="EC" id="4.2.1.17"/>
    </reaction>
</comment>
<dbReference type="InterPro" id="IPR018376">
    <property type="entry name" value="Enoyl-CoA_hyd/isom_CS"/>
</dbReference>
<keyword evidence="12" id="KW-0413">Isomerase</keyword>
<dbReference type="Gene3D" id="1.10.1040.50">
    <property type="match status" value="1"/>
</dbReference>
<organism evidence="21">
    <name type="scientific">Setaria italica</name>
    <name type="common">Foxtail millet</name>
    <name type="synonym">Panicum italicum</name>
    <dbReference type="NCBI Taxonomy" id="4555"/>
    <lineage>
        <taxon>Eukaryota</taxon>
        <taxon>Viridiplantae</taxon>
        <taxon>Streptophyta</taxon>
        <taxon>Embryophyta</taxon>
        <taxon>Tracheophyta</taxon>
        <taxon>Spermatophyta</taxon>
        <taxon>Magnoliopsida</taxon>
        <taxon>Liliopsida</taxon>
        <taxon>Poales</taxon>
        <taxon>Poaceae</taxon>
        <taxon>PACMAD clade</taxon>
        <taxon>Panicoideae</taxon>
        <taxon>Panicodae</taxon>
        <taxon>Paniceae</taxon>
        <taxon>Cenchrinae</taxon>
        <taxon>Setaria</taxon>
    </lineage>
</organism>
<evidence type="ECO:0000256" key="14">
    <source>
        <dbReference type="ARBA" id="ARBA00023268"/>
    </source>
</evidence>
<keyword evidence="11" id="KW-0576">Peroxisome</keyword>
<dbReference type="PROSITE" id="PS00067">
    <property type="entry name" value="3HCDH"/>
    <property type="match status" value="1"/>
</dbReference>
<keyword evidence="8" id="KW-0560">Oxidoreductase</keyword>
<keyword evidence="14" id="KW-0511">Multifunctional enzyme</keyword>
<comment type="catalytic activity">
    <reaction evidence="1">
        <text>a (3Z)-enoyl-CoA = a 4-saturated (2E)-enoyl-CoA</text>
        <dbReference type="Rhea" id="RHEA:45900"/>
        <dbReference type="ChEBI" id="CHEBI:85097"/>
        <dbReference type="ChEBI" id="CHEBI:85489"/>
        <dbReference type="EC" id="5.3.3.8"/>
    </reaction>
</comment>
<comment type="similarity">
    <text evidence="6">In the N-terminal section; belongs to the enoyl-CoA hydratase/isomerase family.</text>
</comment>
<dbReference type="UniPathway" id="UPA00659"/>
<evidence type="ECO:0000256" key="16">
    <source>
        <dbReference type="ARBA" id="ARBA00023709"/>
    </source>
</evidence>
<dbReference type="GO" id="GO:0006635">
    <property type="term" value="P:fatty acid beta-oxidation"/>
    <property type="evidence" value="ECO:0007669"/>
    <property type="project" value="UniProtKB-UniPathway"/>
</dbReference>
<evidence type="ECO:0000259" key="20">
    <source>
        <dbReference type="Pfam" id="PF02737"/>
    </source>
</evidence>
<dbReference type="InterPro" id="IPR029045">
    <property type="entry name" value="ClpP/crotonase-like_dom_sf"/>
</dbReference>
<dbReference type="Pfam" id="PF00725">
    <property type="entry name" value="3HCDH"/>
    <property type="match status" value="1"/>
</dbReference>
<comment type="pathway">
    <text evidence="4">Lipid metabolism; fatty acid beta-oxidation.</text>
</comment>
<reference evidence="21" key="1">
    <citation type="journal article" date="2012" name="Nat. Biotechnol.">
        <title>Reference genome sequence of the model plant Setaria.</title>
        <authorList>
            <person name="Bennetzen J.L."/>
            <person name="Schmutz J."/>
            <person name="Wang H."/>
            <person name="Percifield R."/>
            <person name="Hawkins J."/>
            <person name="Pontaroli A.C."/>
            <person name="Estep M."/>
            <person name="Feng L."/>
            <person name="Vaughn J.N."/>
            <person name="Grimwood J."/>
            <person name="Jenkins J."/>
            <person name="Barry K."/>
            <person name="Lindquist E."/>
            <person name="Hellsten U."/>
            <person name="Deshpande S."/>
            <person name="Wang X."/>
            <person name="Wu X."/>
            <person name="Mitros T."/>
            <person name="Triplett J."/>
            <person name="Yang X."/>
            <person name="Ye C.Y."/>
            <person name="Mauro-Herrera M."/>
            <person name="Wang L."/>
            <person name="Li P."/>
            <person name="Sharma M."/>
            <person name="Sharma R."/>
            <person name="Ronald P.C."/>
            <person name="Panaud O."/>
            <person name="Kellogg E.A."/>
            <person name="Brutnell T.P."/>
            <person name="Doust A.N."/>
            <person name="Tuskan G.A."/>
            <person name="Rokhsar D."/>
            <person name="Devos K.M."/>
        </authorList>
    </citation>
    <scope>NUCLEOTIDE SEQUENCE [LARGE SCALE GENOMIC DNA]</scope>
    <source>
        <strain evidence="21">Yugu1</strain>
    </source>
</reference>
<evidence type="ECO:0000256" key="1">
    <source>
        <dbReference type="ARBA" id="ARBA00000452"/>
    </source>
</evidence>
<dbReference type="FunFam" id="3.40.50.720:FF:000009">
    <property type="entry name" value="Fatty oxidation complex, alpha subunit"/>
    <property type="match status" value="1"/>
</dbReference>
<dbReference type="GO" id="GO:0005777">
    <property type="term" value="C:peroxisome"/>
    <property type="evidence" value="ECO:0007669"/>
    <property type="project" value="UniProtKB-SubCell"/>
</dbReference>
<feature type="domain" description="3-hydroxyacyl-CoA dehydrogenase C-terminal" evidence="19">
    <location>
        <begin position="394"/>
        <end position="476"/>
    </location>
</feature>
<dbReference type="GO" id="GO:0008692">
    <property type="term" value="F:3-hydroxybutyryl-CoA epimerase activity"/>
    <property type="evidence" value="ECO:0007669"/>
    <property type="project" value="UniProtKB-EC"/>
</dbReference>
<evidence type="ECO:0000313" key="21">
    <source>
        <dbReference type="EMBL" id="RCV35776.1"/>
    </source>
</evidence>
<gene>
    <name evidence="21" type="ORF">SETIT_7G267400v2</name>
</gene>
<dbReference type="PROSITE" id="PS00166">
    <property type="entry name" value="ENOYL_COA_HYDRATASE"/>
    <property type="match status" value="1"/>
</dbReference>
<evidence type="ECO:0000256" key="17">
    <source>
        <dbReference type="ARBA" id="ARBA00023717"/>
    </source>
</evidence>
<dbReference type="InterPro" id="IPR006176">
    <property type="entry name" value="3-OHacyl-CoA_DH_NAD-bd"/>
</dbReference>
<evidence type="ECO:0000256" key="9">
    <source>
        <dbReference type="ARBA" id="ARBA00023027"/>
    </source>
</evidence>
<dbReference type="Pfam" id="PF00378">
    <property type="entry name" value="ECH_1"/>
    <property type="match status" value="1"/>
</dbReference>
<evidence type="ECO:0000256" key="7">
    <source>
        <dbReference type="ARBA" id="ARBA00022832"/>
    </source>
</evidence>
<dbReference type="CDD" id="cd06558">
    <property type="entry name" value="crotonase-like"/>
    <property type="match status" value="1"/>
</dbReference>
<proteinExistence type="inferred from homology"/>
<evidence type="ECO:0000256" key="12">
    <source>
        <dbReference type="ARBA" id="ARBA00023235"/>
    </source>
</evidence>
<comment type="catalytic activity">
    <reaction evidence="17">
        <text>a 4-saturated-(3S)-3-hydroxyacyl-CoA = a (3E)-enoyl-CoA + H2O</text>
        <dbReference type="Rhea" id="RHEA:20724"/>
        <dbReference type="ChEBI" id="CHEBI:15377"/>
        <dbReference type="ChEBI" id="CHEBI:58521"/>
        <dbReference type="ChEBI" id="CHEBI:137480"/>
        <dbReference type="EC" id="4.2.1.17"/>
    </reaction>
</comment>
<dbReference type="GO" id="GO:0070403">
    <property type="term" value="F:NAD+ binding"/>
    <property type="evidence" value="ECO:0007669"/>
    <property type="project" value="InterPro"/>
</dbReference>
<comment type="similarity">
    <text evidence="5">In the central section; belongs to the 3-hydroxyacyl-CoA dehydrogenase family.</text>
</comment>
<dbReference type="SUPFAM" id="SSF52096">
    <property type="entry name" value="ClpP/crotonase"/>
    <property type="match status" value="1"/>
</dbReference>
<evidence type="ECO:0000256" key="5">
    <source>
        <dbReference type="ARBA" id="ARBA00007005"/>
    </source>
</evidence>
<dbReference type="GO" id="GO:0016616">
    <property type="term" value="F:oxidoreductase activity, acting on the CH-OH group of donors, NAD or NADP as acceptor"/>
    <property type="evidence" value="ECO:0007669"/>
    <property type="project" value="InterPro"/>
</dbReference>
<evidence type="ECO:0000256" key="10">
    <source>
        <dbReference type="ARBA" id="ARBA00023098"/>
    </source>
</evidence>
<dbReference type="FunFam" id="1.10.1040.50:FF:000004">
    <property type="entry name" value="Peroxisomal fatty acid beta-oxidation multifunctional protein"/>
    <property type="match status" value="1"/>
</dbReference>
<dbReference type="Pfam" id="PF02737">
    <property type="entry name" value="3HCDH_N"/>
    <property type="match status" value="1"/>
</dbReference>
<dbReference type="InterPro" id="IPR036291">
    <property type="entry name" value="NAD(P)-bd_dom_sf"/>
</dbReference>
<sequence length="625" mass="69747">MANYEEALRRNDVRAIVLIVEKLKVDFIDAMTDTLEVAEKPLVAAIDGLAFGAGLEFFMACQARISTPTAQLCFQKLRLGVIPGFGGTQRLPRLVRLTKALEMILLSKHIRAEEAHQLGLVDAIVPPEELLSTACRWALDVCESRRPWECREILKFARDQVRKRAPNLKHPLVCIDVIEEGIVSGPRAGLLKEGIAFQKPFFSDTCKSLVHVFFSQRATLKIAGVTDLGLIPRNVKKVAVVGGGLMGSGIATTLILNHYNVILKEANEKLLNAGVDRIKANLQRHVKKGKMTQEECKKTHSLLIGVVGYERFKEADLVFEAVIENVKLKQQVFAELERHCPPHCILATNTWTIDLELIGQDTNCQERIVGAHFFQHTLPQAVIDLLDVVRNCTGFAVNRMFFPYIQQALFLLHHGLELYKIDRACTEFGMPVGPFRLADLVGFGVVLATGTRYLENFPDRVYKSMLVPLMIEDKWTGLGFYMYEGRRKAIPDPDTMKYVEKLRSMAGASTDPELMKLEGKDIVEMVLFPVINEACRVLDDGIAAKASDLDIASIFGMGFPSYRPVCYLGGIMYWADSTGAKRIHAKLSEWEKKYGHFSRPCSYLPERAAGGVPLSAPTSQAKARL</sequence>
<evidence type="ECO:0000256" key="2">
    <source>
        <dbReference type="ARBA" id="ARBA00000765"/>
    </source>
</evidence>
<dbReference type="InterPro" id="IPR008927">
    <property type="entry name" value="6-PGluconate_DH-like_C_sf"/>
</dbReference>
<dbReference type="AlphaFoldDB" id="A0A368S021"/>
<evidence type="ECO:0000256" key="18">
    <source>
        <dbReference type="RuleBase" id="RU003707"/>
    </source>
</evidence>
<evidence type="ECO:0000256" key="3">
    <source>
        <dbReference type="ARBA" id="ARBA00004275"/>
    </source>
</evidence>
<keyword evidence="10" id="KW-0443">Lipid metabolism</keyword>
<name>A0A368S021_SETIT</name>
<keyword evidence="13" id="KW-0456">Lyase</keyword>
<dbReference type="SUPFAM" id="SSF48179">
    <property type="entry name" value="6-phosphogluconate dehydrogenase C-terminal domain-like"/>
    <property type="match status" value="2"/>
</dbReference>
<evidence type="ECO:0000256" key="11">
    <source>
        <dbReference type="ARBA" id="ARBA00023140"/>
    </source>
</evidence>
<dbReference type="InterPro" id="IPR006180">
    <property type="entry name" value="3-OHacyl-CoA_DH_CS"/>
</dbReference>
<evidence type="ECO:0000256" key="8">
    <source>
        <dbReference type="ARBA" id="ARBA00023002"/>
    </source>
</evidence>
<dbReference type="SUPFAM" id="SSF51735">
    <property type="entry name" value="NAD(P)-binding Rossmann-fold domains"/>
    <property type="match status" value="1"/>
</dbReference>
<accession>A0A368S021</accession>
<dbReference type="InterPro" id="IPR001753">
    <property type="entry name" value="Enoyl-CoA_hydra/iso"/>
</dbReference>
<evidence type="ECO:0000259" key="19">
    <source>
        <dbReference type="Pfam" id="PF00725"/>
    </source>
</evidence>
<dbReference type="GO" id="GO:0004165">
    <property type="term" value="F:delta(3)-delta(2)-enoyl-CoA isomerase activity"/>
    <property type="evidence" value="ECO:0007669"/>
    <property type="project" value="UniProtKB-EC"/>
</dbReference>
<dbReference type="InterPro" id="IPR006108">
    <property type="entry name" value="3HC_DH_C"/>
</dbReference>
<comment type="similarity">
    <text evidence="18">Belongs to the enoyl-CoA hydratase/isomerase family.</text>
</comment>